<dbReference type="Proteomes" id="UP000188354">
    <property type="component" value="Chromosome LG02"/>
</dbReference>
<organism evidence="1 2">
    <name type="scientific">Lupinus angustifolius</name>
    <name type="common">Narrow-leaved blue lupine</name>
    <dbReference type="NCBI Taxonomy" id="3871"/>
    <lineage>
        <taxon>Eukaryota</taxon>
        <taxon>Viridiplantae</taxon>
        <taxon>Streptophyta</taxon>
        <taxon>Embryophyta</taxon>
        <taxon>Tracheophyta</taxon>
        <taxon>Spermatophyta</taxon>
        <taxon>Magnoliopsida</taxon>
        <taxon>eudicotyledons</taxon>
        <taxon>Gunneridae</taxon>
        <taxon>Pentapetalae</taxon>
        <taxon>rosids</taxon>
        <taxon>fabids</taxon>
        <taxon>Fabales</taxon>
        <taxon>Fabaceae</taxon>
        <taxon>Papilionoideae</taxon>
        <taxon>50 kb inversion clade</taxon>
        <taxon>genistoids sensu lato</taxon>
        <taxon>core genistoids</taxon>
        <taxon>Genisteae</taxon>
        <taxon>Lupinus</taxon>
    </lineage>
</organism>
<name>A0A1J7IE82_LUPAN</name>
<reference evidence="1 2" key="1">
    <citation type="journal article" date="2017" name="Plant Biotechnol. J.">
        <title>A comprehensive draft genome sequence for lupin (Lupinus angustifolius), an emerging health food: insights into plant-microbe interactions and legume evolution.</title>
        <authorList>
            <person name="Hane J.K."/>
            <person name="Ming Y."/>
            <person name="Kamphuis L.G."/>
            <person name="Nelson M.N."/>
            <person name="Garg G."/>
            <person name="Atkins C.A."/>
            <person name="Bayer P.E."/>
            <person name="Bravo A."/>
            <person name="Bringans S."/>
            <person name="Cannon S."/>
            <person name="Edwards D."/>
            <person name="Foley R."/>
            <person name="Gao L.L."/>
            <person name="Harrison M.J."/>
            <person name="Huang W."/>
            <person name="Hurgobin B."/>
            <person name="Li S."/>
            <person name="Liu C.W."/>
            <person name="McGrath A."/>
            <person name="Morahan G."/>
            <person name="Murray J."/>
            <person name="Weller J."/>
            <person name="Jian J."/>
            <person name="Singh K.B."/>
        </authorList>
    </citation>
    <scope>NUCLEOTIDE SEQUENCE [LARGE SCALE GENOMIC DNA]</scope>
    <source>
        <strain evidence="2">cv. Tanjil</strain>
        <tissue evidence="1">Whole plant</tissue>
    </source>
</reference>
<keyword evidence="2" id="KW-1185">Reference proteome</keyword>
<sequence>MPKQVKLVPEQINLLINEVGVNAPSKGHGVPSLTAHAPTLGSNCVLMQAKIVGAESLTEETRTKAKVADVECLIEEAETDARILTKKVEVGLIRSRHPRPKPSDRVILVTTNDTFKDHLTEVSWPRFPTMPHQA</sequence>
<accession>A0A1J7IE82</accession>
<gene>
    <name evidence="1" type="ORF">TanjilG_19215</name>
</gene>
<proteinExistence type="predicted"/>
<dbReference type="AlphaFoldDB" id="A0A1J7IE82"/>
<evidence type="ECO:0000313" key="1">
    <source>
        <dbReference type="EMBL" id="OIW16910.1"/>
    </source>
</evidence>
<dbReference type="Gramene" id="OIW16910">
    <property type="protein sequence ID" value="OIW16910"/>
    <property type="gene ID" value="TanjilG_19215"/>
</dbReference>
<evidence type="ECO:0000313" key="2">
    <source>
        <dbReference type="Proteomes" id="UP000188354"/>
    </source>
</evidence>
<dbReference type="EMBL" id="CM007362">
    <property type="protein sequence ID" value="OIW16910.1"/>
    <property type="molecule type" value="Genomic_DNA"/>
</dbReference>
<protein>
    <submittedName>
        <fullName evidence="1">Uncharacterized protein</fullName>
    </submittedName>
</protein>